<feature type="signal peptide" evidence="1">
    <location>
        <begin position="1"/>
        <end position="26"/>
    </location>
</feature>
<evidence type="ECO:0000256" key="1">
    <source>
        <dbReference type="SAM" id="SignalP"/>
    </source>
</evidence>
<proteinExistence type="predicted"/>
<gene>
    <name evidence="2" type="ORF">TI39_contig381g00009</name>
</gene>
<reference evidence="2 3" key="1">
    <citation type="submission" date="2015-03" db="EMBL/GenBank/DDBJ databases">
        <title>RNA-seq based gene annotation and comparative genomics of four Zymoseptoria species reveal species-specific pathogenicity related genes and transposable element activity.</title>
        <authorList>
            <person name="Grandaubert J."/>
            <person name="Bhattacharyya A."/>
            <person name="Stukenbrock E.H."/>
        </authorList>
    </citation>
    <scope>NUCLEOTIDE SEQUENCE [LARGE SCALE GENOMIC DNA]</scope>
    <source>
        <strain evidence="2 3">Zb18110</strain>
    </source>
</reference>
<evidence type="ECO:0000313" key="2">
    <source>
        <dbReference type="EMBL" id="KJX98944.1"/>
    </source>
</evidence>
<keyword evidence="3" id="KW-1185">Reference proteome</keyword>
<organism evidence="2 3">
    <name type="scientific">Zymoseptoria brevis</name>
    <dbReference type="NCBI Taxonomy" id="1047168"/>
    <lineage>
        <taxon>Eukaryota</taxon>
        <taxon>Fungi</taxon>
        <taxon>Dikarya</taxon>
        <taxon>Ascomycota</taxon>
        <taxon>Pezizomycotina</taxon>
        <taxon>Dothideomycetes</taxon>
        <taxon>Dothideomycetidae</taxon>
        <taxon>Mycosphaerellales</taxon>
        <taxon>Mycosphaerellaceae</taxon>
        <taxon>Zymoseptoria</taxon>
    </lineage>
</organism>
<sequence length="136" mass="14767">MLSHTLLSTLTAAVLLLGYSFHPSIASNQLQQLTIITFHSSASAAGAPHIGRDLMKCVCYTGPNQNSYDGQSTQRACAKVKGTIYDKDLGQCSIAIKADRTRAAVEWSQYCTHTWSECCNIQGKETKVGCTPVRPK</sequence>
<dbReference type="AlphaFoldDB" id="A0A0F4GNF5"/>
<keyword evidence="1" id="KW-0732">Signal</keyword>
<accession>A0A0F4GNF5</accession>
<evidence type="ECO:0000313" key="3">
    <source>
        <dbReference type="Proteomes" id="UP000033647"/>
    </source>
</evidence>
<feature type="chain" id="PRO_5002468681" evidence="1">
    <location>
        <begin position="27"/>
        <end position="136"/>
    </location>
</feature>
<protein>
    <submittedName>
        <fullName evidence="2">Uncharacterized protein</fullName>
    </submittedName>
</protein>
<dbReference type="EMBL" id="LAFY01000373">
    <property type="protein sequence ID" value="KJX98944.1"/>
    <property type="molecule type" value="Genomic_DNA"/>
</dbReference>
<comment type="caution">
    <text evidence="2">The sequence shown here is derived from an EMBL/GenBank/DDBJ whole genome shotgun (WGS) entry which is preliminary data.</text>
</comment>
<name>A0A0F4GNF5_9PEZI</name>
<dbReference type="Proteomes" id="UP000033647">
    <property type="component" value="Unassembled WGS sequence"/>
</dbReference>